<dbReference type="PROSITE" id="PS50137">
    <property type="entry name" value="DS_RBD"/>
    <property type="match status" value="2"/>
</dbReference>
<keyword evidence="1" id="KW-0677">Repeat</keyword>
<dbReference type="InterPro" id="IPR014720">
    <property type="entry name" value="dsRBD_dom"/>
</dbReference>
<feature type="compositionally biased region" description="Low complexity" evidence="4">
    <location>
        <begin position="206"/>
        <end position="223"/>
    </location>
</feature>
<dbReference type="SMART" id="SM00358">
    <property type="entry name" value="DSRM"/>
    <property type="match status" value="3"/>
</dbReference>
<feature type="compositionally biased region" description="Low complexity" evidence="4">
    <location>
        <begin position="255"/>
        <end position="264"/>
    </location>
</feature>
<feature type="compositionally biased region" description="Polar residues" evidence="4">
    <location>
        <begin position="77"/>
        <end position="98"/>
    </location>
</feature>
<protein>
    <submittedName>
        <fullName evidence="6">DRB4</fullName>
    </submittedName>
</protein>
<evidence type="ECO:0000259" key="5">
    <source>
        <dbReference type="PROSITE" id="PS50137"/>
    </source>
</evidence>
<feature type="domain" description="DRBM" evidence="5">
    <location>
        <begin position="1"/>
        <end position="70"/>
    </location>
</feature>
<feature type="domain" description="DRBM" evidence="5">
    <location>
        <begin position="345"/>
        <end position="413"/>
    </location>
</feature>
<evidence type="ECO:0000256" key="2">
    <source>
        <dbReference type="ARBA" id="ARBA00022884"/>
    </source>
</evidence>
<dbReference type="AlphaFoldDB" id="A0A0K0M6Z6"/>
<feature type="compositionally biased region" description="Polar residues" evidence="4">
    <location>
        <begin position="152"/>
        <end position="163"/>
    </location>
</feature>
<feature type="compositionally biased region" description="Basic and acidic residues" evidence="4">
    <location>
        <begin position="423"/>
        <end position="436"/>
    </location>
</feature>
<feature type="compositionally biased region" description="Basic and acidic residues" evidence="4">
    <location>
        <begin position="240"/>
        <end position="254"/>
    </location>
</feature>
<name>A0A0K0M6Z6_PINTB</name>
<evidence type="ECO:0000256" key="3">
    <source>
        <dbReference type="PROSITE-ProRule" id="PRU00266"/>
    </source>
</evidence>
<accession>A0A0K0M6Z6</accession>
<proteinExistence type="evidence at transcript level"/>
<sequence length="550" mass="60375">MFKNRLQELAQRHCLSLPEYKSIKNGPDHAPRFKAIVTYNGRTFESPALCRTAKEAQNAAAEFALDVLLGRADQRPKQTNGPLPVQTQLSVTSSNSNIEAKKEHREDVMPIALANSEMNDGTLQQLHDGSSSSRSGMGSVPVNDQKEDKRLQQPQDRSYSSVSSMVNMLENSKKMDKTLLKPQDGPEAPQSLPISRVQRIVPSDGISTSETSRSNASSRSEISQNGTGKEQGHDIAVSVLERRQWNEETSKQSDSRSSPSQLMSAMHKNQLQDLAFRGGFSLPSYSSVRKGPPHVPLFKAFVTFEGETYESPEFYGTLRQAEHAAAAVALKSLTKKGFSLDESAMYKNFLQEFAQKEGIPFPEYMTDRSGPSHISIFKSTVKFAGLAFVGKEANSKKQAEKNAAMAAWSALKDGRSLSVSTRKTSDNGGKEADHEPNVNIQQSRGHLVSHLNKSLSALSLTDSPDSEDTDKGKKKELEQNMAASTLTCKDKDTVQQLHSMPLHKQFPSGTTIRVVPQPGPVSGTGPQIRNNTWVAMNVTDNAMQNKHNST</sequence>
<feature type="region of interest" description="Disordered" evidence="4">
    <location>
        <begin position="122"/>
        <end position="163"/>
    </location>
</feature>
<dbReference type="Gene3D" id="3.30.160.20">
    <property type="match status" value="3"/>
</dbReference>
<reference evidence="6" key="1">
    <citation type="submission" date="2014-04" db="EMBL/GenBank/DDBJ databases">
        <title>The genes involved in the male and female cone development in Pinus tabuliformis.</title>
        <authorList>
            <person name="Niu S."/>
            <person name="Li W."/>
            <person name="Chen X."/>
        </authorList>
    </citation>
    <scope>NUCLEOTIDE SEQUENCE</scope>
</reference>
<organism evidence="6">
    <name type="scientific">Pinus tabuliformis</name>
    <name type="common">Chinese red pine</name>
    <name type="synonym">Pinus leucosperma</name>
    <dbReference type="NCBI Taxonomy" id="88731"/>
    <lineage>
        <taxon>Eukaryota</taxon>
        <taxon>Viridiplantae</taxon>
        <taxon>Streptophyta</taxon>
        <taxon>Embryophyta</taxon>
        <taxon>Tracheophyta</taxon>
        <taxon>Spermatophyta</taxon>
        <taxon>Pinopsida</taxon>
        <taxon>Pinidae</taxon>
        <taxon>Conifers I</taxon>
        <taxon>Pinales</taxon>
        <taxon>Pinaceae</taxon>
        <taxon>Pinus</taxon>
        <taxon>Pinus subgen. Pinus</taxon>
    </lineage>
</organism>
<keyword evidence="2 3" id="KW-0694">RNA-binding</keyword>
<feature type="compositionally biased region" description="Low complexity" evidence="4">
    <location>
        <begin position="129"/>
        <end position="139"/>
    </location>
</feature>
<dbReference type="CDD" id="cd19907">
    <property type="entry name" value="DSRM_AtDRB-like_rpt1"/>
    <property type="match status" value="1"/>
</dbReference>
<evidence type="ECO:0000313" key="6">
    <source>
        <dbReference type="EMBL" id="AJP06287.1"/>
    </source>
</evidence>
<dbReference type="InterPro" id="IPR044450">
    <property type="entry name" value="AtDRB-like_DSRM_1"/>
</dbReference>
<dbReference type="Pfam" id="PF00035">
    <property type="entry name" value="dsrm"/>
    <property type="match status" value="3"/>
</dbReference>
<dbReference type="PANTHER" id="PTHR46031:SF26">
    <property type="entry name" value="DOUBLE-STRANDED RNA-BINDING PROTEIN 2"/>
    <property type="match status" value="1"/>
</dbReference>
<dbReference type="SUPFAM" id="SSF54768">
    <property type="entry name" value="dsRNA-binding domain-like"/>
    <property type="match status" value="3"/>
</dbReference>
<evidence type="ECO:0000256" key="1">
    <source>
        <dbReference type="ARBA" id="ARBA00022737"/>
    </source>
</evidence>
<feature type="region of interest" description="Disordered" evidence="4">
    <location>
        <begin position="179"/>
        <end position="264"/>
    </location>
</feature>
<feature type="region of interest" description="Disordered" evidence="4">
    <location>
        <begin position="75"/>
        <end position="106"/>
    </location>
</feature>
<dbReference type="GO" id="GO:0003725">
    <property type="term" value="F:double-stranded RNA binding"/>
    <property type="evidence" value="ECO:0007669"/>
    <property type="project" value="InterPro"/>
</dbReference>
<feature type="region of interest" description="Disordered" evidence="4">
    <location>
        <begin position="416"/>
        <end position="441"/>
    </location>
</feature>
<evidence type="ECO:0000256" key="4">
    <source>
        <dbReference type="SAM" id="MobiDB-lite"/>
    </source>
</evidence>
<dbReference type="PANTHER" id="PTHR46031">
    <property type="match status" value="1"/>
</dbReference>
<dbReference type="EMBL" id="KJ711042">
    <property type="protein sequence ID" value="AJP06287.1"/>
    <property type="molecule type" value="mRNA"/>
</dbReference>